<evidence type="ECO:0000313" key="4">
    <source>
        <dbReference type="Proteomes" id="UP001610818"/>
    </source>
</evidence>
<keyword evidence="2" id="KW-1133">Transmembrane helix</keyword>
<dbReference type="RefSeq" id="WP_397716803.1">
    <property type="nucleotide sequence ID" value="NZ_JBIRGN010000007.1"/>
</dbReference>
<gene>
    <name evidence="3" type="ORF">ACH4F9_35820</name>
</gene>
<sequence length="446" mass="47946">MRSPHRIATLPPDHNQAHSSDGWHAESVPPEVTQAETTAPLNPYDELAALATPNPLEEFLHEANDEDAEGAEGAADKSDAPWQPPNHRRGNRARTRARTRRGRRNRFAGLPLAAKAVVALVVLAAFLALGDRWALLYAEHEAADKLKESMHLSAAPEVDIEGFPFLTQVLDKRVDKVKVTVPDVAADRISLAQVSATGTDVRITGDGPTDIKGALISEMNGEVLLSFDDLNRELGASQVTFTGRGSNQVLARGTLPVAGHDLKLRADARIERNGDRGISTDIGRMSLQIGDLATYRPGTRESEGLHLSQASADRLAKETAKAKALLSVPSIVKRLGVSDSVVSGALKSDTKLNELVGSPRFVNDVMGLNLIDVAMGHPELLKKLGLDPALLKGLSELTRPVLADRLTLAFRLPKLPGDGHVWLKDVNVQKDGIRVRLTGTGLSIGK</sequence>
<dbReference type="Pfam" id="PF11209">
    <property type="entry name" value="LmeA"/>
    <property type="match status" value="1"/>
</dbReference>
<accession>A0ABW7QZD8</accession>
<protein>
    <submittedName>
        <fullName evidence="3">DUF2993 domain-containing protein</fullName>
    </submittedName>
</protein>
<name>A0ABW7QZD8_9ACTN</name>
<reference evidence="3 4" key="1">
    <citation type="submission" date="2024-10" db="EMBL/GenBank/DDBJ databases">
        <title>The Natural Products Discovery Center: Release of the First 8490 Sequenced Strains for Exploring Actinobacteria Biosynthetic Diversity.</title>
        <authorList>
            <person name="Kalkreuter E."/>
            <person name="Kautsar S.A."/>
            <person name="Yang D."/>
            <person name="Bader C.D."/>
            <person name="Teijaro C.N."/>
            <person name="Fluegel L."/>
            <person name="Davis C.M."/>
            <person name="Simpson J.R."/>
            <person name="Lauterbach L."/>
            <person name="Steele A.D."/>
            <person name="Gui C."/>
            <person name="Meng S."/>
            <person name="Li G."/>
            <person name="Viehrig K."/>
            <person name="Ye F."/>
            <person name="Su P."/>
            <person name="Kiefer A.F."/>
            <person name="Nichols A."/>
            <person name="Cepeda A.J."/>
            <person name="Yan W."/>
            <person name="Fan B."/>
            <person name="Jiang Y."/>
            <person name="Adhikari A."/>
            <person name="Zheng C.-J."/>
            <person name="Schuster L."/>
            <person name="Cowan T.M."/>
            <person name="Smanski M.J."/>
            <person name="Chevrette M.G."/>
            <person name="De Carvalho L.P.S."/>
            <person name="Shen B."/>
        </authorList>
    </citation>
    <scope>NUCLEOTIDE SEQUENCE [LARGE SCALE GENOMIC DNA]</scope>
    <source>
        <strain evidence="3 4">NPDC017990</strain>
    </source>
</reference>
<comment type="caution">
    <text evidence="3">The sequence shown here is derived from an EMBL/GenBank/DDBJ whole genome shotgun (WGS) entry which is preliminary data.</text>
</comment>
<keyword evidence="4" id="KW-1185">Reference proteome</keyword>
<evidence type="ECO:0000313" key="3">
    <source>
        <dbReference type="EMBL" id="MFH8550388.1"/>
    </source>
</evidence>
<proteinExistence type="predicted"/>
<organism evidence="3 4">
    <name type="scientific">Streptomyces longisporoflavus</name>
    <dbReference type="NCBI Taxonomy" id="28044"/>
    <lineage>
        <taxon>Bacteria</taxon>
        <taxon>Bacillati</taxon>
        <taxon>Actinomycetota</taxon>
        <taxon>Actinomycetes</taxon>
        <taxon>Kitasatosporales</taxon>
        <taxon>Streptomycetaceae</taxon>
        <taxon>Streptomyces</taxon>
    </lineage>
</organism>
<dbReference type="Proteomes" id="UP001610818">
    <property type="component" value="Unassembled WGS sequence"/>
</dbReference>
<feature type="compositionally biased region" description="Basic residues" evidence="1">
    <location>
        <begin position="86"/>
        <end position="102"/>
    </location>
</feature>
<dbReference type="InterPro" id="IPR021373">
    <property type="entry name" value="DUF2993"/>
</dbReference>
<keyword evidence="2" id="KW-0472">Membrane</keyword>
<evidence type="ECO:0000256" key="1">
    <source>
        <dbReference type="SAM" id="MobiDB-lite"/>
    </source>
</evidence>
<dbReference type="EMBL" id="JBIRGQ010000007">
    <property type="protein sequence ID" value="MFH8550388.1"/>
    <property type="molecule type" value="Genomic_DNA"/>
</dbReference>
<evidence type="ECO:0000256" key="2">
    <source>
        <dbReference type="SAM" id="Phobius"/>
    </source>
</evidence>
<feature type="transmembrane region" description="Helical" evidence="2">
    <location>
        <begin position="107"/>
        <end position="129"/>
    </location>
</feature>
<feature type="region of interest" description="Disordered" evidence="1">
    <location>
        <begin position="1"/>
        <end position="102"/>
    </location>
</feature>
<keyword evidence="2" id="KW-0812">Transmembrane</keyword>